<evidence type="ECO:0000256" key="1">
    <source>
        <dbReference type="ARBA" id="ARBA00000085"/>
    </source>
</evidence>
<name>A0AA46WXF8_RHORH</name>
<feature type="compositionally biased region" description="Basic and acidic residues" evidence="12">
    <location>
        <begin position="862"/>
        <end position="871"/>
    </location>
</feature>
<keyword evidence="13" id="KW-0472">Membrane</keyword>
<comment type="catalytic activity">
    <reaction evidence="1">
        <text>ATP + protein L-histidine = ADP + protein N-phospho-L-histidine.</text>
        <dbReference type="EC" id="2.7.13.3"/>
    </reaction>
</comment>
<protein>
    <recommendedName>
        <fullName evidence="3">histidine kinase</fullName>
        <ecNumber evidence="3">2.7.13.3</ecNumber>
    </recommendedName>
</protein>
<feature type="compositionally biased region" description="Polar residues" evidence="12">
    <location>
        <begin position="1193"/>
        <end position="1210"/>
    </location>
</feature>
<dbReference type="SUPFAM" id="SSF55874">
    <property type="entry name" value="ATPase domain of HSP90 chaperone/DNA topoisomerase II/histidine kinase"/>
    <property type="match status" value="1"/>
</dbReference>
<dbReference type="EC" id="2.7.13.3" evidence="3"/>
<accession>A0AA46WXF8</accession>
<feature type="compositionally biased region" description="Polar residues" evidence="12">
    <location>
        <begin position="900"/>
        <end position="910"/>
    </location>
</feature>
<keyword evidence="10 13" id="KW-1133">Transmembrane helix</keyword>
<feature type="compositionally biased region" description="Low complexity" evidence="12">
    <location>
        <begin position="981"/>
        <end position="996"/>
    </location>
</feature>
<evidence type="ECO:0000256" key="7">
    <source>
        <dbReference type="ARBA" id="ARBA00022741"/>
    </source>
</evidence>
<feature type="compositionally biased region" description="Basic and acidic residues" evidence="12">
    <location>
        <begin position="832"/>
        <end position="853"/>
    </location>
</feature>
<dbReference type="Gene3D" id="3.30.565.10">
    <property type="entry name" value="Histidine kinase-like ATPase, C-terminal domain"/>
    <property type="match status" value="1"/>
</dbReference>
<organism evidence="16 17">
    <name type="scientific">Rhodococcus rhodochrous</name>
    <dbReference type="NCBI Taxonomy" id="1829"/>
    <lineage>
        <taxon>Bacteria</taxon>
        <taxon>Bacillati</taxon>
        <taxon>Actinomycetota</taxon>
        <taxon>Actinomycetes</taxon>
        <taxon>Mycobacteriales</taxon>
        <taxon>Nocardiaceae</taxon>
        <taxon>Rhodococcus</taxon>
    </lineage>
</organism>
<dbReference type="InterPro" id="IPR050980">
    <property type="entry name" value="2C_sensor_his_kinase"/>
</dbReference>
<evidence type="ECO:0000256" key="5">
    <source>
        <dbReference type="ARBA" id="ARBA00022679"/>
    </source>
</evidence>
<feature type="compositionally biased region" description="Polar residues" evidence="12">
    <location>
        <begin position="755"/>
        <end position="764"/>
    </location>
</feature>
<dbReference type="GO" id="GO:0005524">
    <property type="term" value="F:ATP binding"/>
    <property type="evidence" value="ECO:0007669"/>
    <property type="project" value="UniProtKB-KW"/>
</dbReference>
<proteinExistence type="predicted"/>
<comment type="subcellular location">
    <subcellularLocation>
        <location evidence="2">Membrane</location>
    </subcellularLocation>
</comment>
<keyword evidence="8" id="KW-0418">Kinase</keyword>
<reference evidence="16 17" key="1">
    <citation type="journal article" date="2021" name="Front. Microbiol.">
        <title>Bacterial Transformation of Aromatic Monomers in Softwood Black Liquor.</title>
        <authorList>
            <person name="Navas L.E."/>
            <person name="Dexter G."/>
            <person name="Liu J."/>
            <person name="Levy-Booth D."/>
            <person name="Cho M."/>
            <person name="Jang S.K."/>
            <person name="Mansfield S.D."/>
            <person name="Renneckar S."/>
            <person name="Mohn W.W."/>
            <person name="Eltis L.D."/>
        </authorList>
    </citation>
    <scope>NUCLEOTIDE SEQUENCE [LARGE SCALE GENOMIC DNA]</scope>
    <source>
        <strain evidence="16 17">GD02</strain>
    </source>
</reference>
<evidence type="ECO:0000256" key="10">
    <source>
        <dbReference type="ARBA" id="ARBA00022989"/>
    </source>
</evidence>
<dbReference type="Gene3D" id="6.10.340.10">
    <property type="match status" value="1"/>
</dbReference>
<feature type="compositionally biased region" description="Pro residues" evidence="12">
    <location>
        <begin position="735"/>
        <end position="747"/>
    </location>
</feature>
<dbReference type="InterPro" id="IPR003660">
    <property type="entry name" value="HAMP_dom"/>
</dbReference>
<evidence type="ECO:0000259" key="14">
    <source>
        <dbReference type="PROSITE" id="PS50109"/>
    </source>
</evidence>
<dbReference type="InterPro" id="IPR003594">
    <property type="entry name" value="HATPase_dom"/>
</dbReference>
<evidence type="ECO:0000256" key="4">
    <source>
        <dbReference type="ARBA" id="ARBA00022553"/>
    </source>
</evidence>
<dbReference type="SMART" id="SM00387">
    <property type="entry name" value="HATPase_c"/>
    <property type="match status" value="1"/>
</dbReference>
<evidence type="ECO:0000256" key="2">
    <source>
        <dbReference type="ARBA" id="ARBA00004370"/>
    </source>
</evidence>
<dbReference type="PANTHER" id="PTHR44936">
    <property type="entry name" value="SENSOR PROTEIN CREC"/>
    <property type="match status" value="1"/>
</dbReference>
<dbReference type="Pfam" id="PF02518">
    <property type="entry name" value="HATPase_c"/>
    <property type="match status" value="1"/>
</dbReference>
<feature type="compositionally biased region" description="Polar residues" evidence="12">
    <location>
        <begin position="1076"/>
        <end position="1102"/>
    </location>
</feature>
<dbReference type="InterPro" id="IPR036890">
    <property type="entry name" value="HATPase_C_sf"/>
</dbReference>
<dbReference type="AlphaFoldDB" id="A0AA46WXF8"/>
<dbReference type="CDD" id="cd06225">
    <property type="entry name" value="HAMP"/>
    <property type="match status" value="1"/>
</dbReference>
<keyword evidence="5" id="KW-0808">Transferase</keyword>
<dbReference type="PROSITE" id="PS50109">
    <property type="entry name" value="HIS_KIN"/>
    <property type="match status" value="1"/>
</dbReference>
<evidence type="ECO:0000256" key="6">
    <source>
        <dbReference type="ARBA" id="ARBA00022692"/>
    </source>
</evidence>
<keyword evidence="11" id="KW-0902">Two-component regulatory system</keyword>
<dbReference type="SMART" id="SM00304">
    <property type="entry name" value="HAMP"/>
    <property type="match status" value="1"/>
</dbReference>
<feature type="compositionally biased region" description="Polar residues" evidence="12">
    <location>
        <begin position="945"/>
        <end position="958"/>
    </location>
</feature>
<feature type="region of interest" description="Disordered" evidence="12">
    <location>
        <begin position="645"/>
        <end position="1102"/>
    </location>
</feature>
<feature type="compositionally biased region" description="Basic and acidic residues" evidence="12">
    <location>
        <begin position="1119"/>
        <end position="1129"/>
    </location>
</feature>
<dbReference type="GO" id="GO:0016020">
    <property type="term" value="C:membrane"/>
    <property type="evidence" value="ECO:0007669"/>
    <property type="project" value="UniProtKB-SubCell"/>
</dbReference>
<dbReference type="EMBL" id="CP083974">
    <property type="protein sequence ID" value="UZF45151.1"/>
    <property type="molecule type" value="Genomic_DNA"/>
</dbReference>
<evidence type="ECO:0000256" key="11">
    <source>
        <dbReference type="ARBA" id="ARBA00023012"/>
    </source>
</evidence>
<evidence type="ECO:0000259" key="15">
    <source>
        <dbReference type="PROSITE" id="PS50885"/>
    </source>
</evidence>
<evidence type="ECO:0000256" key="9">
    <source>
        <dbReference type="ARBA" id="ARBA00022840"/>
    </source>
</evidence>
<dbReference type="GO" id="GO:0004673">
    <property type="term" value="F:protein histidine kinase activity"/>
    <property type="evidence" value="ECO:0007669"/>
    <property type="project" value="UniProtKB-EC"/>
</dbReference>
<dbReference type="Proteomes" id="UP001162740">
    <property type="component" value="Chromosome"/>
</dbReference>
<evidence type="ECO:0000313" key="16">
    <source>
        <dbReference type="EMBL" id="UZF45151.1"/>
    </source>
</evidence>
<evidence type="ECO:0000256" key="12">
    <source>
        <dbReference type="SAM" id="MobiDB-lite"/>
    </source>
</evidence>
<dbReference type="Pfam" id="PF00672">
    <property type="entry name" value="HAMP"/>
    <property type="match status" value="1"/>
</dbReference>
<dbReference type="GO" id="GO:0000160">
    <property type="term" value="P:phosphorelay signal transduction system"/>
    <property type="evidence" value="ECO:0007669"/>
    <property type="project" value="UniProtKB-KW"/>
</dbReference>
<dbReference type="InterPro" id="IPR005467">
    <property type="entry name" value="His_kinase_dom"/>
</dbReference>
<feature type="domain" description="HAMP" evidence="15">
    <location>
        <begin position="317"/>
        <end position="386"/>
    </location>
</feature>
<keyword evidence="7" id="KW-0547">Nucleotide-binding</keyword>
<feature type="domain" description="Histidine kinase" evidence="14">
    <location>
        <begin position="503"/>
        <end position="613"/>
    </location>
</feature>
<feature type="region of interest" description="Disordered" evidence="12">
    <location>
        <begin position="1114"/>
        <end position="1219"/>
    </location>
</feature>
<dbReference type="PROSITE" id="PS50885">
    <property type="entry name" value="HAMP"/>
    <property type="match status" value="1"/>
</dbReference>
<keyword evidence="4" id="KW-0597">Phosphoprotein</keyword>
<sequence>MSDKSPPQQRWWNIEGWGLRRKVTAVLAVPVTVAMVLGGLRVENELSNAVHFSSAADQVAAVPDIVEFSTAFATATASAAAGTVTPEEMAALGDAFGTIASVTENPELDPAVTADLSRTAASAQSLYTKLQAGPVPVEEISAVTNEVRDSLNRIVEAILDEVEDREILIYGDQLINAWYSQRYLFGQVLGVLQLLADPNQPGTALVSASGAELAMLDLLARSYPMADQQIAELRAGVQERADMVDAAGSGPLPILNIRASLLNSVDIYGTIIDEASAQVSTTIQDRAAETRSVALRDTAIVLAALLAALVLALLVSRSLVGPIRRLRYGTLKVARQELPEAIDRIKVGDNIEDIEFTRVPVHTTEEIGQLARAVDDMHGQALRLAGEQAHLRLQISDMFETLARRSKSLVEQQLGLIERLEYEEKDPTRLESLFRLDHLAARMRRNGDNLLILSGTRMRRGHSAPVQLGDILRAAMSEVEDYQRVQIGSTPDGALSGAVATDIVHLLAELVDNSLRASPPDSNVTFSFARAVDGGLLVEIADRGIGIPADELESINQRLSKGGEVGPDTARHMGLFVVSRLAERHGLTVRLRPTFDTARNPGITASVHIPDVLLVSPLALSHTGPQTRIEIEAEEYSAPPALSAPVAQQGLPAGDEQHEYATSQQADSADDVRADESEDAYADNGYATDGYADGVDESASAARDAEPSYDDERRDEQQREAGSDEFSRSASSFQAPPPREPQGPPQRDPQAPSPRDNQAPSPRDNQAPPAPREFGPSGLPQRRPGGTPGLPTRQPGKTPGLPTPPRSPQPRRIEPDAAAAFASSLPPRGPRRGPDETNGHSFDGRNGDGRNGDGRNGAGPRPDADQARREGLSGLPQRRPGATPGLPPTDSAPSRDTRQDQPQGRDAQQGSAHRAPAPPQRPASPGLPQRRPGATPGLPGRAAGSSPSVPQNRPQQQPVAGPLAGGDSAGRPDAPNRPDLPQRAPAQEPQRAPAQAADRRQQEPSPGLPQRRPGSTPGLPRRQPGSTPGLPQRPAASTNGSEPDSAAAASGPSIADGGSVSPHSDAQQAARHRYRTNSAKTASFFQPRSDLASSRPQPANTPIFTTMMSDWLVDPTSLPEDRRKREWRSAADAGWEAAQRATEAPVEEHTTAGLPRRAPGERLVPGAVRAPATGELPKTIRRRDPEAIRANLSRHQQGVRNGRASANTSNRENDEQGVR</sequence>
<keyword evidence="9" id="KW-0067">ATP-binding</keyword>
<evidence type="ECO:0000313" key="17">
    <source>
        <dbReference type="Proteomes" id="UP001162740"/>
    </source>
</evidence>
<evidence type="ECO:0000256" key="13">
    <source>
        <dbReference type="SAM" id="Phobius"/>
    </source>
</evidence>
<feature type="transmembrane region" description="Helical" evidence="13">
    <location>
        <begin position="299"/>
        <end position="320"/>
    </location>
</feature>
<gene>
    <name evidence="16" type="ORF">KUM34_000030</name>
</gene>
<evidence type="ECO:0000256" key="8">
    <source>
        <dbReference type="ARBA" id="ARBA00022777"/>
    </source>
</evidence>
<keyword evidence="6 13" id="KW-0812">Transmembrane</keyword>
<evidence type="ECO:0000256" key="3">
    <source>
        <dbReference type="ARBA" id="ARBA00012438"/>
    </source>
</evidence>
<dbReference type="RefSeq" id="WP_229583035.1">
    <property type="nucleotide sequence ID" value="NZ_CP083974.1"/>
</dbReference>
<dbReference type="PANTHER" id="PTHR44936:SF9">
    <property type="entry name" value="SENSOR PROTEIN CREC"/>
    <property type="match status" value="1"/>
</dbReference>
<feature type="compositionally biased region" description="Basic and acidic residues" evidence="12">
    <location>
        <begin position="703"/>
        <end position="727"/>
    </location>
</feature>